<evidence type="ECO:0000313" key="1">
    <source>
        <dbReference type="EMBL" id="KAF2621938.1"/>
    </source>
</evidence>
<name>A0ACB6RLF9_9PLEO</name>
<accession>A0ACB6RLF9</accession>
<proteinExistence type="predicted"/>
<comment type="caution">
    <text evidence="1">The sequence shown here is derived from an EMBL/GenBank/DDBJ whole genome shotgun (WGS) entry which is preliminary data.</text>
</comment>
<dbReference type="EMBL" id="MU006749">
    <property type="protein sequence ID" value="KAF2621938.1"/>
    <property type="molecule type" value="Genomic_DNA"/>
</dbReference>
<gene>
    <name evidence="1" type="ORF">BU25DRAFT_495373</name>
</gene>
<protein>
    <submittedName>
        <fullName evidence="1">Uncharacterized protein</fullName>
    </submittedName>
</protein>
<sequence length="478" mass="51180">MASPMVDGRVEPHRKATYTLDVSDQIRKEDRSGNGFSGVKYNHKPNLSTGTRTTHLSSSNSNAYNLSLRDTNTTGDNDVFVFNGARTTPTKSYVLLFDQPTQKATLERLDNTYTFNLSTKNGADVSADYGKIYPKKAHKDSVHDKEEGEVDLFGEEQGDAANEGTEPDAANPYDFRHFLNAVKSKKDTAEERGYASSPDYRSNPATSTANTPVLPARRAVEPPAKKRKAASVFASKPTAKGAPKKANAPAINLERRATECPAPPASQSKATAPTSSSSKPSKPKSAEFVQDSSDSDVDAEGEVDSTAPSPKHTRRSPSPGHREDDNSDAEGEEDDDNDDDDDDDEGLEIEVPDPRPGGDRNNAHLAPGGGVRGLRSPSNGPISLASAANSVEGTPRRGAQADEIDFGDLGGDDDAEGEEEDEDVERMDTRPPTRQDSRKSVSGAANGGPAEVDEDDPLYMEMMEGLAGGDSSEESEEE</sequence>
<dbReference type="Proteomes" id="UP000799754">
    <property type="component" value="Unassembled WGS sequence"/>
</dbReference>
<keyword evidence="2" id="KW-1185">Reference proteome</keyword>
<organism evidence="1 2">
    <name type="scientific">Macroventuria anomochaeta</name>
    <dbReference type="NCBI Taxonomy" id="301207"/>
    <lineage>
        <taxon>Eukaryota</taxon>
        <taxon>Fungi</taxon>
        <taxon>Dikarya</taxon>
        <taxon>Ascomycota</taxon>
        <taxon>Pezizomycotina</taxon>
        <taxon>Dothideomycetes</taxon>
        <taxon>Pleosporomycetidae</taxon>
        <taxon>Pleosporales</taxon>
        <taxon>Pleosporineae</taxon>
        <taxon>Didymellaceae</taxon>
        <taxon>Macroventuria</taxon>
    </lineage>
</organism>
<evidence type="ECO:0000313" key="2">
    <source>
        <dbReference type="Proteomes" id="UP000799754"/>
    </source>
</evidence>
<reference evidence="1" key="1">
    <citation type="journal article" date="2020" name="Stud. Mycol.">
        <title>101 Dothideomycetes genomes: a test case for predicting lifestyles and emergence of pathogens.</title>
        <authorList>
            <person name="Haridas S."/>
            <person name="Albert R."/>
            <person name="Binder M."/>
            <person name="Bloem J."/>
            <person name="Labutti K."/>
            <person name="Salamov A."/>
            <person name="Andreopoulos B."/>
            <person name="Baker S."/>
            <person name="Barry K."/>
            <person name="Bills G."/>
            <person name="Bluhm B."/>
            <person name="Cannon C."/>
            <person name="Castanera R."/>
            <person name="Culley D."/>
            <person name="Daum C."/>
            <person name="Ezra D."/>
            <person name="Gonzalez J."/>
            <person name="Henrissat B."/>
            <person name="Kuo A."/>
            <person name="Liang C."/>
            <person name="Lipzen A."/>
            <person name="Lutzoni F."/>
            <person name="Magnuson J."/>
            <person name="Mondo S."/>
            <person name="Nolan M."/>
            <person name="Ohm R."/>
            <person name="Pangilinan J."/>
            <person name="Park H.-J."/>
            <person name="Ramirez L."/>
            <person name="Alfaro M."/>
            <person name="Sun H."/>
            <person name="Tritt A."/>
            <person name="Yoshinaga Y."/>
            <person name="Zwiers L.-H."/>
            <person name="Turgeon B."/>
            <person name="Goodwin S."/>
            <person name="Spatafora J."/>
            <person name="Crous P."/>
            <person name="Grigoriev I."/>
        </authorList>
    </citation>
    <scope>NUCLEOTIDE SEQUENCE</scope>
    <source>
        <strain evidence="1">CBS 525.71</strain>
    </source>
</reference>